<dbReference type="InterPro" id="IPR001810">
    <property type="entry name" value="F-box_dom"/>
</dbReference>
<dbReference type="Pfam" id="PF12937">
    <property type="entry name" value="F-box-like"/>
    <property type="match status" value="1"/>
</dbReference>
<feature type="region of interest" description="Disordered" evidence="1">
    <location>
        <begin position="86"/>
        <end position="107"/>
    </location>
</feature>
<evidence type="ECO:0000313" key="3">
    <source>
        <dbReference type="EMBL" id="KAF2857020.1"/>
    </source>
</evidence>
<name>A0A6A7BNI0_9PLEO</name>
<keyword evidence="4" id="KW-1185">Reference proteome</keyword>
<feature type="compositionally biased region" description="Low complexity" evidence="1">
    <location>
        <begin position="86"/>
        <end position="95"/>
    </location>
</feature>
<evidence type="ECO:0000259" key="2">
    <source>
        <dbReference type="PROSITE" id="PS50181"/>
    </source>
</evidence>
<dbReference type="EMBL" id="MU006288">
    <property type="protein sequence ID" value="KAF2857020.1"/>
    <property type="molecule type" value="Genomic_DNA"/>
</dbReference>
<dbReference type="AlphaFoldDB" id="A0A6A7BNI0"/>
<protein>
    <recommendedName>
        <fullName evidence="2">F-box domain-containing protein</fullName>
    </recommendedName>
</protein>
<feature type="domain" description="F-box" evidence="2">
    <location>
        <begin position="16"/>
        <end position="61"/>
    </location>
</feature>
<evidence type="ECO:0000256" key="1">
    <source>
        <dbReference type="SAM" id="MobiDB-lite"/>
    </source>
</evidence>
<dbReference type="SUPFAM" id="SSF81383">
    <property type="entry name" value="F-box domain"/>
    <property type="match status" value="1"/>
</dbReference>
<organism evidence="3 4">
    <name type="scientific">Plenodomus tracheiphilus IPT5</name>
    <dbReference type="NCBI Taxonomy" id="1408161"/>
    <lineage>
        <taxon>Eukaryota</taxon>
        <taxon>Fungi</taxon>
        <taxon>Dikarya</taxon>
        <taxon>Ascomycota</taxon>
        <taxon>Pezizomycotina</taxon>
        <taxon>Dothideomycetes</taxon>
        <taxon>Pleosporomycetidae</taxon>
        <taxon>Pleosporales</taxon>
        <taxon>Pleosporineae</taxon>
        <taxon>Leptosphaeriaceae</taxon>
        <taxon>Plenodomus</taxon>
    </lineage>
</organism>
<dbReference type="Proteomes" id="UP000799423">
    <property type="component" value="Unassembled WGS sequence"/>
</dbReference>
<dbReference type="InterPro" id="IPR036047">
    <property type="entry name" value="F-box-like_dom_sf"/>
</dbReference>
<sequence length="823" mass="92304">MAAAADLEAGHAPSLAPCLQHLPSELLQLIVARLPTAALKHVALVSRTLSDHATDRLWHSVCLVDQWKLHVDGHGHAQAHAQAQAHAHTAHSLLHGGRRGRGEADEHDDTPIARRLHVLAANPALAAKVHILTHRCHLPTPNIFTELPRMHFDAAHLSQDVRLHALLALALPNLVNVHTLRIVYGHWLLTNALVAGFLHHRRPRRVPLRRLWLESCCLSVDPAQFLAHLQGSALESIRIRRLVSESLASVQTRGMRYLEFKLCRGGNHHPLHNGSGGWVGTSLHLSDEGRPAFWPPHDVQELKSKSEAWDNAIWEGLPDVATFINANRADMEAPLPPCPPVEPLHWLLATSASTLTSLNLDWVLWRRREDDSLDHCMAILDALRTSKFPQLRAFQVRNAVLPHTELPRHVFLFEDTMLGFLEAHPKIQCLGWPLDRFYSHVKQTVDVRNRSRKLVAHLAMMLTDLRVDTQYGGQGEPLTDESTSTEDVQARLRRRRFIAEFAPHLRKVENIKLEGGIPRDEKREILRALHWCPLKKVVMIGVSFPAGNTWGHQGLQLKALDPGQGPDVDYALEEEDLAGILASYKRGVSLQPDFTFEPNYGWPAQAPLVQTIALHHASTIEELKICGYTGCPILSFQTPITGPLLNGLRHYDNLKQLVISLWLVTWYEDSHRDSEIIQSWLDTRSPSSTALTIVTPPASPPPDHPVDPAQFPNFNNPRVAPRAQDFNRWAVALKTRFSPSALAYRVARDIGPYLSPVAKERPGGVRVRASFCLGAKMEGRSAGDIFDLDMRIGSADQVLEYVGPREEGEKGRSWVKLEERRWF</sequence>
<reference evidence="3" key="1">
    <citation type="submission" date="2020-01" db="EMBL/GenBank/DDBJ databases">
        <authorList>
            <consortium name="DOE Joint Genome Institute"/>
            <person name="Haridas S."/>
            <person name="Albert R."/>
            <person name="Binder M."/>
            <person name="Bloem J."/>
            <person name="Labutti K."/>
            <person name="Salamov A."/>
            <person name="Andreopoulos B."/>
            <person name="Baker S.E."/>
            <person name="Barry K."/>
            <person name="Bills G."/>
            <person name="Bluhm B.H."/>
            <person name="Cannon C."/>
            <person name="Castanera R."/>
            <person name="Culley D.E."/>
            <person name="Daum C."/>
            <person name="Ezra D."/>
            <person name="Gonzalez J.B."/>
            <person name="Henrissat B."/>
            <person name="Kuo A."/>
            <person name="Liang C."/>
            <person name="Lipzen A."/>
            <person name="Lutzoni F."/>
            <person name="Magnuson J."/>
            <person name="Mondo S."/>
            <person name="Nolan M."/>
            <person name="Ohm R."/>
            <person name="Pangilinan J."/>
            <person name="Park H.-J."/>
            <person name="Ramirez L."/>
            <person name="Alfaro M."/>
            <person name="Sun H."/>
            <person name="Tritt A."/>
            <person name="Yoshinaga Y."/>
            <person name="Zwiers L.-H."/>
            <person name="Turgeon B.G."/>
            <person name="Goodwin S.B."/>
            <person name="Spatafora J.W."/>
            <person name="Crous P.W."/>
            <person name="Grigoriev I.V."/>
        </authorList>
    </citation>
    <scope>NUCLEOTIDE SEQUENCE</scope>
    <source>
        <strain evidence="3">IPT5</strain>
    </source>
</reference>
<dbReference type="PROSITE" id="PS50181">
    <property type="entry name" value="FBOX"/>
    <property type="match status" value="1"/>
</dbReference>
<proteinExistence type="predicted"/>
<evidence type="ECO:0000313" key="4">
    <source>
        <dbReference type="Proteomes" id="UP000799423"/>
    </source>
</evidence>
<accession>A0A6A7BNI0</accession>
<gene>
    <name evidence="3" type="ORF">T440DRAFT_463226</name>
</gene>
<dbReference type="OrthoDB" id="47801at2759"/>